<evidence type="ECO:0000256" key="3">
    <source>
        <dbReference type="ARBA" id="ARBA00012438"/>
    </source>
</evidence>
<accession>A0ABP7R3D1</accession>
<dbReference type="Gene3D" id="3.30.450.40">
    <property type="match status" value="1"/>
</dbReference>
<dbReference type="SUPFAM" id="SSF47384">
    <property type="entry name" value="Homodimeric domain of signal transducing histidine kinase"/>
    <property type="match status" value="1"/>
</dbReference>
<dbReference type="InterPro" id="IPR036097">
    <property type="entry name" value="HisK_dim/P_sf"/>
</dbReference>
<dbReference type="PANTHER" id="PTHR42878">
    <property type="entry name" value="TWO-COMPONENT HISTIDINE KINASE"/>
    <property type="match status" value="1"/>
</dbReference>
<dbReference type="Pfam" id="PF00360">
    <property type="entry name" value="PHY"/>
    <property type="match status" value="1"/>
</dbReference>
<dbReference type="SMART" id="SM00388">
    <property type="entry name" value="HisKA"/>
    <property type="match status" value="1"/>
</dbReference>
<dbReference type="Gene3D" id="3.30.450.20">
    <property type="entry name" value="PAS domain"/>
    <property type="match status" value="1"/>
</dbReference>
<dbReference type="InterPro" id="IPR013515">
    <property type="entry name" value="Phytochrome_cen-reg"/>
</dbReference>
<keyword evidence="4" id="KW-0600">Photoreceptor protein</keyword>
<dbReference type="InterPro" id="IPR013654">
    <property type="entry name" value="PAS_2"/>
</dbReference>
<evidence type="ECO:0000256" key="9">
    <source>
        <dbReference type="ARBA" id="ARBA00022991"/>
    </source>
</evidence>
<dbReference type="InterPro" id="IPR050351">
    <property type="entry name" value="BphY/WalK/GraS-like"/>
</dbReference>
<dbReference type="PANTHER" id="PTHR42878:SF15">
    <property type="entry name" value="BACTERIOPHYTOCHROME"/>
    <property type="match status" value="1"/>
</dbReference>
<evidence type="ECO:0000259" key="12">
    <source>
        <dbReference type="PROSITE" id="PS50109"/>
    </source>
</evidence>
<name>A0ABP7R3D1_9BACT</name>
<comment type="caution">
    <text evidence="13">The sequence shown here is derived from an EMBL/GenBank/DDBJ whole genome shotgun (WGS) entry which is preliminary data.</text>
</comment>
<dbReference type="Gene3D" id="1.10.287.130">
    <property type="match status" value="1"/>
</dbReference>
<keyword evidence="10" id="KW-0675">Receptor</keyword>
<dbReference type="InterPro" id="IPR005467">
    <property type="entry name" value="His_kinase_dom"/>
</dbReference>
<evidence type="ECO:0000256" key="10">
    <source>
        <dbReference type="ARBA" id="ARBA00023170"/>
    </source>
</evidence>
<evidence type="ECO:0000256" key="2">
    <source>
        <dbReference type="ARBA" id="ARBA00006402"/>
    </source>
</evidence>
<gene>
    <name evidence="13" type="ORF">GCM10022407_40460</name>
</gene>
<evidence type="ECO:0000256" key="4">
    <source>
        <dbReference type="ARBA" id="ARBA00022543"/>
    </source>
</evidence>
<comment type="catalytic activity">
    <reaction evidence="1">
        <text>ATP + protein L-histidine = ADP + protein N-phospho-L-histidine.</text>
        <dbReference type="EC" id="2.7.13.3"/>
    </reaction>
</comment>
<keyword evidence="8" id="KW-0418">Kinase</keyword>
<dbReference type="SUPFAM" id="SSF55781">
    <property type="entry name" value="GAF domain-like"/>
    <property type="match status" value="2"/>
</dbReference>
<dbReference type="Proteomes" id="UP001501556">
    <property type="component" value="Unassembled WGS sequence"/>
</dbReference>
<dbReference type="Gene3D" id="3.30.565.10">
    <property type="entry name" value="Histidine kinase-like ATPase, C-terminal domain"/>
    <property type="match status" value="1"/>
</dbReference>
<dbReference type="InterPro" id="IPR004358">
    <property type="entry name" value="Sig_transdc_His_kin-like_C"/>
</dbReference>
<dbReference type="PROSITE" id="PS50109">
    <property type="entry name" value="HIS_KIN"/>
    <property type="match status" value="1"/>
</dbReference>
<dbReference type="InterPro" id="IPR029016">
    <property type="entry name" value="GAF-like_dom_sf"/>
</dbReference>
<dbReference type="InterPro" id="IPR003594">
    <property type="entry name" value="HATPase_dom"/>
</dbReference>
<reference evidence="14" key="1">
    <citation type="journal article" date="2019" name="Int. J. Syst. Evol. Microbiol.">
        <title>The Global Catalogue of Microorganisms (GCM) 10K type strain sequencing project: providing services to taxonomists for standard genome sequencing and annotation.</title>
        <authorList>
            <consortium name="The Broad Institute Genomics Platform"/>
            <consortium name="The Broad Institute Genome Sequencing Center for Infectious Disease"/>
            <person name="Wu L."/>
            <person name="Ma J."/>
        </authorList>
    </citation>
    <scope>NUCLEOTIDE SEQUENCE [LARGE SCALE GENOMIC DNA]</scope>
    <source>
        <strain evidence="14">JCM 17217</strain>
    </source>
</reference>
<dbReference type="InterPro" id="IPR016132">
    <property type="entry name" value="Phyto_chromo_attachment"/>
</dbReference>
<dbReference type="Pfam" id="PF00512">
    <property type="entry name" value="HisKA"/>
    <property type="match status" value="1"/>
</dbReference>
<keyword evidence="13" id="KW-0067">ATP-binding</keyword>
<dbReference type="CDD" id="cd00082">
    <property type="entry name" value="HisKA"/>
    <property type="match status" value="1"/>
</dbReference>
<dbReference type="SUPFAM" id="SSF55785">
    <property type="entry name" value="PYP-like sensor domain (PAS domain)"/>
    <property type="match status" value="1"/>
</dbReference>
<proteinExistence type="inferred from homology"/>
<dbReference type="InterPro" id="IPR043150">
    <property type="entry name" value="Phytochrome_PHY_sf"/>
</dbReference>
<dbReference type="InterPro" id="IPR035965">
    <property type="entry name" value="PAS-like_dom_sf"/>
</dbReference>
<dbReference type="InterPro" id="IPR003018">
    <property type="entry name" value="GAF"/>
</dbReference>
<evidence type="ECO:0000313" key="14">
    <source>
        <dbReference type="Proteomes" id="UP001501556"/>
    </source>
</evidence>
<keyword evidence="5" id="KW-0597">Phosphoprotein</keyword>
<dbReference type="PRINTS" id="PR00344">
    <property type="entry name" value="BCTRLSENSOR"/>
</dbReference>
<dbReference type="InterPro" id="IPR003661">
    <property type="entry name" value="HisK_dim/P_dom"/>
</dbReference>
<dbReference type="Gene3D" id="3.30.450.270">
    <property type="match status" value="1"/>
</dbReference>
<feature type="domain" description="Histidine kinase" evidence="12">
    <location>
        <begin position="545"/>
        <end position="771"/>
    </location>
</feature>
<dbReference type="GO" id="GO:0005524">
    <property type="term" value="F:ATP binding"/>
    <property type="evidence" value="ECO:0007669"/>
    <property type="project" value="UniProtKB-KW"/>
</dbReference>
<dbReference type="SMART" id="SM00387">
    <property type="entry name" value="HATPase_c"/>
    <property type="match status" value="1"/>
</dbReference>
<evidence type="ECO:0000256" key="8">
    <source>
        <dbReference type="ARBA" id="ARBA00022777"/>
    </source>
</evidence>
<evidence type="ECO:0000256" key="6">
    <source>
        <dbReference type="ARBA" id="ARBA00022606"/>
    </source>
</evidence>
<evidence type="ECO:0000256" key="5">
    <source>
        <dbReference type="ARBA" id="ARBA00022553"/>
    </source>
</evidence>
<dbReference type="PROSITE" id="PS50046">
    <property type="entry name" value="PHYTOCHROME_2"/>
    <property type="match status" value="1"/>
</dbReference>
<organism evidence="13 14">
    <name type="scientific">Hymenobacter antarcticus</name>
    <dbReference type="NCBI Taxonomy" id="486270"/>
    <lineage>
        <taxon>Bacteria</taxon>
        <taxon>Pseudomonadati</taxon>
        <taxon>Bacteroidota</taxon>
        <taxon>Cytophagia</taxon>
        <taxon>Cytophagales</taxon>
        <taxon>Hymenobacteraceae</taxon>
        <taxon>Hymenobacter</taxon>
    </lineage>
</organism>
<keyword evidence="13" id="KW-0547">Nucleotide-binding</keyword>
<evidence type="ECO:0000259" key="11">
    <source>
        <dbReference type="PROSITE" id="PS50046"/>
    </source>
</evidence>
<evidence type="ECO:0000313" key="13">
    <source>
        <dbReference type="EMBL" id="GAA3991955.1"/>
    </source>
</evidence>
<evidence type="ECO:0000256" key="7">
    <source>
        <dbReference type="ARBA" id="ARBA00022679"/>
    </source>
</evidence>
<dbReference type="InterPro" id="IPR036890">
    <property type="entry name" value="HATPase_C_sf"/>
</dbReference>
<dbReference type="Pfam" id="PF08446">
    <property type="entry name" value="PAS_2"/>
    <property type="match status" value="1"/>
</dbReference>
<dbReference type="Pfam" id="PF01590">
    <property type="entry name" value="GAF"/>
    <property type="match status" value="1"/>
</dbReference>
<keyword evidence="6" id="KW-0716">Sensory transduction</keyword>
<sequence>MAQPAVAYTDESLVGTSINLTNCDREPIHIPGLIQPYGFMLGLDEHTKRVVQASANTETLLGMAAESLLGAGLDVLLGPDKLAEIEAIWPTLTEVARLVGARLDGVAERPFYKLVLHRYDHLLWVEGEAVDESSVSSFDLPVLNLTLGRLLTATTTLEMGQVAVEQVRELTGYDRVALYRFAEDGSGYVMAETLRADLPPWLGMHYPATDIPQQARAMYLKNWLRFIANANYVPVPLVPALNPSTGRPPDMTYSVLRSVSPIHLEYLRNMGTAASMVISLIRDGELWGMITCHHQTPRLVSYELRDLCQFLAKAMSALLNTKEQHDELEYRQRIRRVQGQLFAQMNAQQNFIEGLYRQPTTLLDVISCGGVAICLEDEIICLGQTPTKYQIGNLVAWLRNQPRQEIFATSSYATLNPVGLSMRATASGVLAAALSPELGEYLLWFRPEQVQSVTWAGRHEKNQTTVDGQIFLSPRQSFEAWKQTVEHTATPWRPLELEAAQEIRRHVTEVRLRIFNELQAKAAGLARLNLELERSNDELDSFAYVASHDLKEPLRGIHNYSVFLLEDYADRLDTDGVSKLQTLVRLSQRMEALIESLLQLARVGRLELTVEPIDLTEVVAGVVEMLQPRIEQTNTTVALAGPLPTFRADRVRLSGIFNNLLTNAMRYNEQADKQIVIGLAPADVRSPRGTGNPADYYVFFVRDNGIGIAPKHHENIFKIFKRLHAQDKYGGGAGAGLAIAKKMVEKHEGELWVDSVYGQGATFYFSISKHL</sequence>
<feature type="domain" description="Phytochrome chromophore attachment site" evidence="11">
    <location>
        <begin position="155"/>
        <end position="313"/>
    </location>
</feature>
<dbReference type="RefSeq" id="WP_345127371.1">
    <property type="nucleotide sequence ID" value="NZ_BAABDI010000046.1"/>
</dbReference>
<dbReference type="Pfam" id="PF02518">
    <property type="entry name" value="HATPase_c"/>
    <property type="match status" value="1"/>
</dbReference>
<keyword evidence="7" id="KW-0808">Transferase</keyword>
<comment type="similarity">
    <text evidence="2">In the N-terminal section; belongs to the phytochrome family.</text>
</comment>
<keyword evidence="9" id="KW-0157">Chromophore</keyword>
<protein>
    <recommendedName>
        <fullName evidence="3">histidine kinase</fullName>
        <ecNumber evidence="3">2.7.13.3</ecNumber>
    </recommendedName>
</protein>
<dbReference type="EMBL" id="BAABDI010000046">
    <property type="protein sequence ID" value="GAA3991955.1"/>
    <property type="molecule type" value="Genomic_DNA"/>
</dbReference>
<dbReference type="SMART" id="SM00065">
    <property type="entry name" value="GAF"/>
    <property type="match status" value="1"/>
</dbReference>
<dbReference type="EC" id="2.7.13.3" evidence="3"/>
<dbReference type="SUPFAM" id="SSF55874">
    <property type="entry name" value="ATPase domain of HSP90 chaperone/DNA topoisomerase II/histidine kinase"/>
    <property type="match status" value="1"/>
</dbReference>
<keyword evidence="14" id="KW-1185">Reference proteome</keyword>
<evidence type="ECO:0000256" key="1">
    <source>
        <dbReference type="ARBA" id="ARBA00000085"/>
    </source>
</evidence>